<dbReference type="EMBL" id="CBLX010000009">
    <property type="protein sequence ID" value="CDG39177.1"/>
    <property type="molecule type" value="Genomic_DNA"/>
</dbReference>
<reference evidence="2 3" key="1">
    <citation type="journal article" date="2014" name="Genome Biol. Evol.">
        <title>Acetic acid bacteria genomes reveal functional traits for adaptation to life in insect guts.</title>
        <authorList>
            <person name="Chouaia B."/>
            <person name="Gaiarsa S."/>
            <person name="Crotti E."/>
            <person name="Comandatore F."/>
            <person name="Degli Esposti M."/>
            <person name="Ricci I."/>
            <person name="Alma A."/>
            <person name="Favia G."/>
            <person name="Bandi C."/>
            <person name="Daffonchio D."/>
        </authorList>
    </citation>
    <scope>NUCLEOTIDE SEQUENCE [LARGE SCALE GENOMIC DNA]</scope>
    <source>
        <strain evidence="2 3">SF2.1</strain>
    </source>
</reference>
<feature type="transmembrane region" description="Helical" evidence="1">
    <location>
        <begin position="65"/>
        <end position="86"/>
    </location>
</feature>
<keyword evidence="1" id="KW-1133">Transmembrane helix</keyword>
<dbReference type="eggNOG" id="COG2363">
    <property type="taxonomic scope" value="Bacteria"/>
</dbReference>
<keyword evidence="1" id="KW-0812">Transmembrane</keyword>
<keyword evidence="1" id="KW-0472">Membrane</keyword>
<evidence type="ECO:0000256" key="1">
    <source>
        <dbReference type="SAM" id="Phobius"/>
    </source>
</evidence>
<protein>
    <recommendedName>
        <fullName evidence="4">DUF423 domain-containing protein</fullName>
    </recommendedName>
</protein>
<dbReference type="AlphaFoldDB" id="A0A060QK32"/>
<evidence type="ECO:0000313" key="2">
    <source>
        <dbReference type="EMBL" id="CDG39177.1"/>
    </source>
</evidence>
<feature type="transmembrane region" description="Helical" evidence="1">
    <location>
        <begin position="42"/>
        <end position="58"/>
    </location>
</feature>
<name>A0A060QK32_9PROT</name>
<comment type="caution">
    <text evidence="2">The sequence shown here is derived from an EMBL/GenBank/DDBJ whole genome shotgun (WGS) entry which is preliminary data.</text>
</comment>
<organism evidence="2 3">
    <name type="scientific">Asaia bogorensis</name>
    <dbReference type="NCBI Taxonomy" id="91915"/>
    <lineage>
        <taxon>Bacteria</taxon>
        <taxon>Pseudomonadati</taxon>
        <taxon>Pseudomonadota</taxon>
        <taxon>Alphaproteobacteria</taxon>
        <taxon>Acetobacterales</taxon>
        <taxon>Acetobacteraceae</taxon>
        <taxon>Asaia</taxon>
    </lineage>
</organism>
<sequence length="122" mass="13151">MILTLAGLSGCAGVMLAALDAHLPDTHFIIGGRAMLARGVEMLMWHAIALMGIALSGWNDLRWAAYLMALGMVLFVAPVVMLALNGPALGFIAPWGGTLTMLSWLLLAVLAWRSQRRKRDHA</sequence>
<dbReference type="Pfam" id="PF04241">
    <property type="entry name" value="DUF423"/>
    <property type="match status" value="1"/>
</dbReference>
<dbReference type="InterPro" id="IPR006696">
    <property type="entry name" value="DUF423"/>
</dbReference>
<evidence type="ECO:0008006" key="4">
    <source>
        <dbReference type="Google" id="ProtNLM"/>
    </source>
</evidence>
<reference evidence="2 3" key="2">
    <citation type="journal article" date="2014" name="PLoS ONE">
        <title>Evolution of mitochondria reconstructed from the energy metabolism of living bacteria.</title>
        <authorList>
            <person name="Degli Esposti M."/>
            <person name="Chouaia B."/>
            <person name="Comandatore F."/>
            <person name="Crotti E."/>
            <person name="Sassera D."/>
            <person name="Lievens P.M."/>
            <person name="Daffonchio D."/>
            <person name="Bandi C."/>
        </authorList>
    </citation>
    <scope>NUCLEOTIDE SEQUENCE [LARGE SCALE GENOMIC DNA]</scope>
    <source>
        <strain evidence="2 3">SF2.1</strain>
    </source>
</reference>
<dbReference type="RefSeq" id="WP_023978615.1">
    <property type="nucleotide sequence ID" value="NZ_CBLX010000009.1"/>
</dbReference>
<evidence type="ECO:0000313" key="3">
    <source>
        <dbReference type="Proteomes" id="UP000027583"/>
    </source>
</evidence>
<feature type="transmembrane region" description="Helical" evidence="1">
    <location>
        <begin position="92"/>
        <end position="112"/>
    </location>
</feature>
<dbReference type="Proteomes" id="UP000027583">
    <property type="component" value="Unassembled WGS sequence"/>
</dbReference>
<proteinExistence type="predicted"/>
<gene>
    <name evidence="2" type="ORF">ASAP_1132</name>
</gene>
<accession>A0A060QK32</accession>